<dbReference type="PANTHER" id="PTHR43752">
    <property type="entry name" value="BNR/ASP-BOX REPEAT FAMILY PROTEIN"/>
    <property type="match status" value="1"/>
</dbReference>
<organism evidence="3 4">
    <name type="scientific">Nakamurella aerolata</name>
    <dbReference type="NCBI Taxonomy" id="1656892"/>
    <lineage>
        <taxon>Bacteria</taxon>
        <taxon>Bacillati</taxon>
        <taxon>Actinomycetota</taxon>
        <taxon>Actinomycetes</taxon>
        <taxon>Nakamurellales</taxon>
        <taxon>Nakamurellaceae</taxon>
        <taxon>Nakamurella</taxon>
    </lineage>
</organism>
<dbReference type="PANTHER" id="PTHR43752:SF2">
    <property type="entry name" value="BNR_ASP-BOX REPEAT FAMILY PROTEIN"/>
    <property type="match status" value="1"/>
</dbReference>
<feature type="compositionally biased region" description="Low complexity" evidence="1">
    <location>
        <begin position="64"/>
        <end position="75"/>
    </location>
</feature>
<feature type="region of interest" description="Disordered" evidence="1">
    <location>
        <begin position="64"/>
        <end position="91"/>
    </location>
</feature>
<evidence type="ECO:0000256" key="1">
    <source>
        <dbReference type="SAM" id="MobiDB-lite"/>
    </source>
</evidence>
<feature type="domain" description="Sialidase" evidence="2">
    <location>
        <begin position="411"/>
        <end position="608"/>
    </location>
</feature>
<evidence type="ECO:0000313" key="3">
    <source>
        <dbReference type="EMBL" id="NNG35251.1"/>
    </source>
</evidence>
<proteinExistence type="predicted"/>
<evidence type="ECO:0000259" key="2">
    <source>
        <dbReference type="Pfam" id="PF13088"/>
    </source>
</evidence>
<dbReference type="AlphaFoldDB" id="A0A849A849"/>
<keyword evidence="4" id="KW-1185">Reference proteome</keyword>
<comment type="caution">
    <text evidence="3">The sequence shown here is derived from an EMBL/GenBank/DDBJ whole genome shotgun (WGS) entry which is preliminary data.</text>
</comment>
<accession>A0A849A849</accession>
<dbReference type="Proteomes" id="UP000562984">
    <property type="component" value="Unassembled WGS sequence"/>
</dbReference>
<dbReference type="EMBL" id="JABEND010000002">
    <property type="protein sequence ID" value="NNG35251.1"/>
    <property type="molecule type" value="Genomic_DNA"/>
</dbReference>
<dbReference type="InterPro" id="IPR011040">
    <property type="entry name" value="Sialidase"/>
</dbReference>
<evidence type="ECO:0000313" key="4">
    <source>
        <dbReference type="Proteomes" id="UP000562984"/>
    </source>
</evidence>
<dbReference type="Pfam" id="PF13088">
    <property type="entry name" value="BNR_2"/>
    <property type="match status" value="1"/>
</dbReference>
<reference evidence="3 4" key="1">
    <citation type="submission" date="2020-05" db="EMBL/GenBank/DDBJ databases">
        <title>Nakamurella sp. DB0629 isolated from air conditioner.</title>
        <authorList>
            <person name="Kim D.H."/>
            <person name="Kim D.-U."/>
        </authorList>
    </citation>
    <scope>NUCLEOTIDE SEQUENCE [LARGE SCALE GENOMIC DNA]</scope>
    <source>
        <strain evidence="3 4">DB0629</strain>
    </source>
</reference>
<sequence length="653" mass="68664">MDLRRTGLPAAHADSRAPRRRRGAVSLALVLALAATGAVVPAAAAGATGQPVVGAAPAAAPADSAARADAGLPARSDPAQSDPARSELARSELARSELALRDPARWDFESGTPGSVPAGCAAPAGKAPAVITAADAASGRQSLLIDDQNASAQTVLGCSFSARAGAQLALSIKPTAVRGGIAIDLTGTSTAGAGGIFHLIVVGDGAVRWYDERGGWRPLAPAGTVPTGVWSRLELGVTGDQDAVYLSVNGSYRGSAGPQTINPVRTLTGWQVASSGTATVGDTAYLDDVTVGPALARRPNAITAQYAIGPKYYLATSSTPAQMPTTAVQVPWPTAVGGKRIIASFPAHGDSATDTGNRMVISDDGGKTWQDYQSHNPMPQVPSIFITRLQDGSLYAMNYHNYATADPTRATIESATSTDNGVTWTQRDGTLTSPEPLAAYACERPAGCTAIVQVHSVVEDPDGTLYQTAYGRYQGDTKLRQILLVSKNKGLDWTVRATVANNPNLSTDKAFEGFPEGVLTRIGEHGFLMVMRTGSYLPMYQSYSSDDGYTWSTPQPVRTTTGQPVSSVFPTLERMADGSLLLLVGRPGLSLLRSRDDGKTWTPQTWVDYQNSANGFMMVTGSKTVMVFGDQGADWNRPLQYRVWSRTVIVHGR</sequence>
<dbReference type="SUPFAM" id="SSF50939">
    <property type="entry name" value="Sialidases"/>
    <property type="match status" value="1"/>
</dbReference>
<gene>
    <name evidence="3" type="ORF">HKD39_05895</name>
</gene>
<protein>
    <recommendedName>
        <fullName evidence="2">Sialidase domain-containing protein</fullName>
    </recommendedName>
</protein>
<name>A0A849A849_9ACTN</name>
<dbReference type="Gene3D" id="2.120.10.10">
    <property type="match status" value="1"/>
</dbReference>
<dbReference type="CDD" id="cd15482">
    <property type="entry name" value="Sialidase_non-viral"/>
    <property type="match status" value="1"/>
</dbReference>
<dbReference type="InterPro" id="IPR036278">
    <property type="entry name" value="Sialidase_sf"/>
</dbReference>